<comment type="subcellular location">
    <subcellularLocation>
        <location evidence="10">Cytoplasm</location>
    </subcellularLocation>
</comment>
<comment type="caution">
    <text evidence="13">The sequence shown here is derived from an EMBL/GenBank/DDBJ whole genome shotgun (WGS) entry which is preliminary data.</text>
</comment>
<dbReference type="EC" id="3.5.1.2" evidence="10"/>
<accession>E1JXR6</accession>
<comment type="function">
    <text evidence="10">IGPS catalyzes the conversion of PRFAR and glutamine to IGP, AICAR and glutamate. The HisH subunit catalyzes the hydrolysis of glutamine to glutamate and ammonia as part of the synthesis of IGP and AICAR. The resulting ammonia molecule is channeled to the active site of HisF.</text>
</comment>
<keyword evidence="14" id="KW-1185">Reference proteome</keyword>
<comment type="catalytic activity">
    <reaction evidence="8 10">
        <text>5-[(5-phospho-1-deoxy-D-ribulos-1-ylimino)methylamino]-1-(5-phospho-beta-D-ribosyl)imidazole-4-carboxamide + L-glutamine = D-erythro-1-(imidazol-4-yl)glycerol 3-phosphate + 5-amino-1-(5-phospho-beta-D-ribosyl)imidazole-4-carboxamide + L-glutamate + H(+)</text>
        <dbReference type="Rhea" id="RHEA:24793"/>
        <dbReference type="ChEBI" id="CHEBI:15378"/>
        <dbReference type="ChEBI" id="CHEBI:29985"/>
        <dbReference type="ChEBI" id="CHEBI:58278"/>
        <dbReference type="ChEBI" id="CHEBI:58359"/>
        <dbReference type="ChEBI" id="CHEBI:58475"/>
        <dbReference type="ChEBI" id="CHEBI:58525"/>
        <dbReference type="EC" id="4.3.2.10"/>
    </reaction>
</comment>
<dbReference type="PANTHER" id="PTHR42701">
    <property type="entry name" value="IMIDAZOLE GLYCEROL PHOSPHATE SYNTHASE SUBUNIT HISH"/>
    <property type="match status" value="1"/>
</dbReference>
<evidence type="ECO:0000256" key="6">
    <source>
        <dbReference type="ARBA" id="ARBA00023102"/>
    </source>
</evidence>
<dbReference type="CDD" id="cd01748">
    <property type="entry name" value="GATase1_IGP_Synthase"/>
    <property type="match status" value="1"/>
</dbReference>
<comment type="subunit">
    <text evidence="2 10">Heterodimer of HisH and HisF.</text>
</comment>
<evidence type="ECO:0000256" key="7">
    <source>
        <dbReference type="ARBA" id="ARBA00023239"/>
    </source>
</evidence>
<evidence type="ECO:0000313" key="14">
    <source>
        <dbReference type="Proteomes" id="UP000006250"/>
    </source>
</evidence>
<evidence type="ECO:0000256" key="5">
    <source>
        <dbReference type="ARBA" id="ARBA00022962"/>
    </source>
</evidence>
<dbReference type="GO" id="GO:0000107">
    <property type="term" value="F:imidazoleglycerol-phosphate synthase activity"/>
    <property type="evidence" value="ECO:0007669"/>
    <property type="project" value="UniProtKB-UniRule"/>
</dbReference>
<dbReference type="GO" id="GO:0016829">
    <property type="term" value="F:lyase activity"/>
    <property type="evidence" value="ECO:0007669"/>
    <property type="project" value="UniProtKB-KW"/>
</dbReference>
<dbReference type="InterPro" id="IPR029062">
    <property type="entry name" value="Class_I_gatase-like"/>
</dbReference>
<keyword evidence="7 10" id="KW-0456">Lyase</keyword>
<dbReference type="Proteomes" id="UP000006250">
    <property type="component" value="Unassembled WGS sequence"/>
</dbReference>
<evidence type="ECO:0000256" key="10">
    <source>
        <dbReference type="HAMAP-Rule" id="MF_00278"/>
    </source>
</evidence>
<dbReference type="HAMAP" id="MF_00278">
    <property type="entry name" value="HisH"/>
    <property type="match status" value="1"/>
</dbReference>
<dbReference type="Gene3D" id="3.40.50.880">
    <property type="match status" value="1"/>
</dbReference>
<feature type="active site" evidence="10 11">
    <location>
        <position position="186"/>
    </location>
</feature>
<dbReference type="UniPathway" id="UPA00031">
    <property type="reaction ID" value="UER00010"/>
</dbReference>
<evidence type="ECO:0000256" key="2">
    <source>
        <dbReference type="ARBA" id="ARBA00011152"/>
    </source>
</evidence>
<dbReference type="eggNOG" id="COG0118">
    <property type="taxonomic scope" value="Bacteria"/>
</dbReference>
<feature type="domain" description="Glutamine amidotransferase" evidence="12">
    <location>
        <begin position="18"/>
        <end position="202"/>
    </location>
</feature>
<feature type="active site" description="Nucleophile" evidence="10 11">
    <location>
        <position position="80"/>
    </location>
</feature>
<protein>
    <recommendedName>
        <fullName evidence="10">Imidazole glycerol phosphate synthase subunit HisH</fullName>
        <ecNumber evidence="10">4.3.2.10</ecNumber>
    </recommendedName>
    <alternativeName>
        <fullName evidence="10">IGP synthase glutaminase subunit</fullName>
        <ecNumber evidence="10">3.5.1.2</ecNumber>
    </alternativeName>
    <alternativeName>
        <fullName evidence="10">IGP synthase subunit HisH</fullName>
    </alternativeName>
    <alternativeName>
        <fullName evidence="10">ImGP synthase subunit HisH</fullName>
        <shortName evidence="10">IGPS subunit HisH</shortName>
    </alternativeName>
</protein>
<evidence type="ECO:0000256" key="8">
    <source>
        <dbReference type="ARBA" id="ARBA00047838"/>
    </source>
</evidence>
<evidence type="ECO:0000259" key="12">
    <source>
        <dbReference type="Pfam" id="PF00117"/>
    </source>
</evidence>
<dbReference type="NCBIfam" id="TIGR01855">
    <property type="entry name" value="IMP_synth_hisH"/>
    <property type="match status" value="1"/>
</dbReference>
<keyword evidence="13" id="KW-0808">Transferase</keyword>
<dbReference type="GO" id="GO:0005737">
    <property type="term" value="C:cytoplasm"/>
    <property type="evidence" value="ECO:0007669"/>
    <property type="project" value="UniProtKB-SubCell"/>
</dbReference>
<reference evidence="13 14" key="1">
    <citation type="submission" date="2010-08" db="EMBL/GenBank/DDBJ databases">
        <title>The draft genome of Desulfovibrio fructosovorans JJ.</title>
        <authorList>
            <consortium name="US DOE Joint Genome Institute (JGI-PGF)"/>
            <person name="Lucas S."/>
            <person name="Copeland A."/>
            <person name="Lapidus A."/>
            <person name="Cheng J.-F."/>
            <person name="Bruce D."/>
            <person name="Goodwin L."/>
            <person name="Pitluck S."/>
            <person name="Land M.L."/>
            <person name="Hauser L."/>
            <person name="Chang Y.-J."/>
            <person name="Jeffries C."/>
            <person name="Wall J.D."/>
            <person name="Stahl D.A."/>
            <person name="Arkin A.P."/>
            <person name="Dehal P."/>
            <person name="Stolyar S.M."/>
            <person name="Hazen T.C."/>
            <person name="Woyke T.J."/>
        </authorList>
    </citation>
    <scope>NUCLEOTIDE SEQUENCE [LARGE SCALE GENOMIC DNA]</scope>
    <source>
        <strain evidence="13 14">JJ</strain>
    </source>
</reference>
<dbReference type="STRING" id="596151.DesfrDRAFT_2415"/>
<evidence type="ECO:0000256" key="11">
    <source>
        <dbReference type="PIRSR" id="PIRSR000495-1"/>
    </source>
</evidence>
<proteinExistence type="inferred from homology"/>
<dbReference type="InterPro" id="IPR010139">
    <property type="entry name" value="Imidazole-glycPsynth_HisH"/>
</dbReference>
<evidence type="ECO:0000256" key="1">
    <source>
        <dbReference type="ARBA" id="ARBA00005091"/>
    </source>
</evidence>
<keyword evidence="5 10" id="KW-0315">Glutamine amidotransferase</keyword>
<dbReference type="Pfam" id="PF00117">
    <property type="entry name" value="GATase"/>
    <property type="match status" value="1"/>
</dbReference>
<dbReference type="PROSITE" id="PS51273">
    <property type="entry name" value="GATASE_TYPE_1"/>
    <property type="match status" value="1"/>
</dbReference>
<dbReference type="EC" id="4.3.2.10" evidence="10"/>
<comment type="pathway">
    <text evidence="1 10">Amino-acid biosynthesis; L-histidine biosynthesis; L-histidine from 5-phospho-alpha-D-ribose 1-diphosphate: step 5/9.</text>
</comment>
<dbReference type="PIRSF" id="PIRSF000495">
    <property type="entry name" value="Amidotransf_hisH"/>
    <property type="match status" value="1"/>
</dbReference>
<evidence type="ECO:0000256" key="3">
    <source>
        <dbReference type="ARBA" id="ARBA00022605"/>
    </source>
</evidence>
<keyword evidence="4 10" id="KW-0378">Hydrolase</keyword>
<dbReference type="InterPro" id="IPR017926">
    <property type="entry name" value="GATASE"/>
</dbReference>
<dbReference type="RefSeq" id="WP_005994202.1">
    <property type="nucleotide sequence ID" value="NZ_AECZ01000015.1"/>
</dbReference>
<evidence type="ECO:0000256" key="4">
    <source>
        <dbReference type="ARBA" id="ARBA00022801"/>
    </source>
</evidence>
<gene>
    <name evidence="10" type="primary">hisH</name>
    <name evidence="13" type="ORF">DesfrDRAFT_2415</name>
</gene>
<evidence type="ECO:0000313" key="13">
    <source>
        <dbReference type="EMBL" id="EFL50839.1"/>
    </source>
</evidence>
<sequence>MIVIVDHGLGNLRSVAMKFARIKAEAMISADPAVVATAEKLVLPGVGSFDAGMKNLRDSGLEEALNIAVLEKKTPVLGICLGMQLFTRGSEEGRRPGLGWIDAETRRLRPPEGDRRLRVPHVGWNTVSCRPGALLFTDIDPDLPYYFVHSYAAFCNTPEQVAAQTDYGEIFASAVAWDNIWGVQFHPEKSHHHGLRMIENFLRLT</sequence>
<dbReference type="GO" id="GO:0004359">
    <property type="term" value="F:glutaminase activity"/>
    <property type="evidence" value="ECO:0007669"/>
    <property type="project" value="UniProtKB-EC"/>
</dbReference>
<keyword evidence="3 10" id="KW-0028">Amino-acid biosynthesis</keyword>
<dbReference type="PANTHER" id="PTHR42701:SF1">
    <property type="entry name" value="IMIDAZOLE GLYCEROL PHOSPHATE SYNTHASE SUBUNIT HISH"/>
    <property type="match status" value="1"/>
</dbReference>
<dbReference type="SUPFAM" id="SSF52317">
    <property type="entry name" value="Class I glutamine amidotransferase-like"/>
    <property type="match status" value="1"/>
</dbReference>
<dbReference type="OrthoDB" id="9807749at2"/>
<evidence type="ECO:0000256" key="9">
    <source>
        <dbReference type="ARBA" id="ARBA00049534"/>
    </source>
</evidence>
<name>E1JXR6_SOLFR</name>
<feature type="active site" evidence="10 11">
    <location>
        <position position="188"/>
    </location>
</feature>
<keyword evidence="6 10" id="KW-0368">Histidine biosynthesis</keyword>
<keyword evidence="10" id="KW-0963">Cytoplasm</keyword>
<comment type="catalytic activity">
    <reaction evidence="9 10">
        <text>L-glutamine + H2O = L-glutamate + NH4(+)</text>
        <dbReference type="Rhea" id="RHEA:15889"/>
        <dbReference type="ChEBI" id="CHEBI:15377"/>
        <dbReference type="ChEBI" id="CHEBI:28938"/>
        <dbReference type="ChEBI" id="CHEBI:29985"/>
        <dbReference type="ChEBI" id="CHEBI:58359"/>
        <dbReference type="EC" id="3.5.1.2"/>
    </reaction>
</comment>
<dbReference type="EMBL" id="AECZ01000015">
    <property type="protein sequence ID" value="EFL50839.1"/>
    <property type="molecule type" value="Genomic_DNA"/>
</dbReference>
<dbReference type="GO" id="GO:0000105">
    <property type="term" value="P:L-histidine biosynthetic process"/>
    <property type="evidence" value="ECO:0007669"/>
    <property type="project" value="UniProtKB-UniRule"/>
</dbReference>
<dbReference type="AlphaFoldDB" id="E1JXR6"/>
<organism evidence="13 14">
    <name type="scientific">Solidesulfovibrio fructosivorans JJ]</name>
    <dbReference type="NCBI Taxonomy" id="596151"/>
    <lineage>
        <taxon>Bacteria</taxon>
        <taxon>Pseudomonadati</taxon>
        <taxon>Thermodesulfobacteriota</taxon>
        <taxon>Desulfovibrionia</taxon>
        <taxon>Desulfovibrionales</taxon>
        <taxon>Desulfovibrionaceae</taxon>
        <taxon>Solidesulfovibrio</taxon>
    </lineage>
</organism>